<accession>A0A069PGR5</accession>
<sequence>MRQLWLRDHVHLARFLPGHPRRKVRTRTIRLHDDQVRLASIAIHTYDIDALAEARVKRIANDDVVALIMGSMLLVRPGLEKVIWVRPSDTR</sequence>
<dbReference type="Proteomes" id="UP000027466">
    <property type="component" value="Unassembled WGS sequence"/>
</dbReference>
<organism evidence="1 2">
    <name type="scientific">Caballeronia glathei</name>
    <dbReference type="NCBI Taxonomy" id="60547"/>
    <lineage>
        <taxon>Bacteria</taxon>
        <taxon>Pseudomonadati</taxon>
        <taxon>Pseudomonadota</taxon>
        <taxon>Betaproteobacteria</taxon>
        <taxon>Burkholderiales</taxon>
        <taxon>Burkholderiaceae</taxon>
        <taxon>Caballeronia</taxon>
    </lineage>
</organism>
<reference evidence="1 2" key="1">
    <citation type="submission" date="2014-03" db="EMBL/GenBank/DDBJ databases">
        <title>Draft Genome Sequences of Four Burkholderia Strains.</title>
        <authorList>
            <person name="Liu X.Y."/>
            <person name="Li C.X."/>
            <person name="Xu J.H."/>
        </authorList>
    </citation>
    <scope>NUCLEOTIDE SEQUENCE [LARGE SCALE GENOMIC DNA]</scope>
    <source>
        <strain evidence="1 2">DSM 50014</strain>
    </source>
</reference>
<proteinExistence type="predicted"/>
<dbReference type="AlphaFoldDB" id="A0A069PGR5"/>
<protein>
    <submittedName>
        <fullName evidence="1">Uncharacterized protein</fullName>
    </submittedName>
</protein>
<dbReference type="EMBL" id="JFHC01000050">
    <property type="protein sequence ID" value="KDR39903.1"/>
    <property type="molecule type" value="Genomic_DNA"/>
</dbReference>
<dbReference type="RefSeq" id="WP_129572232.1">
    <property type="nucleotide sequence ID" value="NZ_CCNS02000082.1"/>
</dbReference>
<name>A0A069PGR5_9BURK</name>
<evidence type="ECO:0000313" key="2">
    <source>
        <dbReference type="Proteomes" id="UP000027466"/>
    </source>
</evidence>
<comment type="caution">
    <text evidence="1">The sequence shown here is derived from an EMBL/GenBank/DDBJ whole genome shotgun (WGS) entry which is preliminary data.</text>
</comment>
<keyword evidence="2" id="KW-1185">Reference proteome</keyword>
<evidence type="ECO:0000313" key="1">
    <source>
        <dbReference type="EMBL" id="KDR39903.1"/>
    </source>
</evidence>
<gene>
    <name evidence="1" type="ORF">BG61_29615</name>
</gene>